<sequence length="662" mass="67413">MSKNISVKINSGNETVETVKLNATNKKVIIKAQPNVNYELVDDNTQYAPETIDTKRIGNDLHIAFEGTDINQESDLVLEGYYENNNTELLLGKAENGRYYAYVPQSGVESDAVTLLAEEVFAPQALGGNSVATPFWAFNPNWLWVAAGVAAVGGIIAAASDSGKASGGTDTTAPAKPTVEAKDNGSVEVTPPADADTKSVEVSYTDEAGTPKTATVTKGEDGTWTSNNPDVAVDPATGKATIPAEKVKDGSPVTAKATDTAGNAGEEGTVNAGNNPDMTAPSAPEVTPSATDGSVTVKVPSDAQAGDTVEVTVTPEGSDTPEKVTLTKQADGSWTSDKPETVPSVEAGKDSTTIPEDKVKDGSEVTAQAKDPSGNESTPVKANAGNNAAAPDTTAPSAPEVTPSATDGSVTVKVPSDAQAGDTVEVTVTPEGSDTPEKVTLTKQADGSWTSDKPETVPSVEAGKDSTTIPEDKVKDGSEVSAKAKDPAGNESAESKGNAGNNADHTAPSAPEVTPSATDGSVTVKVPSDAQAGDTVEVTVTPEGSDTPEKVTLTKQADGSWTSDKPETVPSVEAGKDSTTIPEDKVKDGSEVSAKAKDPAGNESAESKGNAGNNADHTAPSAPEVTPSATDGSVTVKVPSDAQAGDTVEVTVTLKVLTPQKK</sequence>
<organism evidence="2 3">
    <name type="scientific">Neisseria subflava</name>
    <dbReference type="NCBI Taxonomy" id="28449"/>
    <lineage>
        <taxon>Bacteria</taxon>
        <taxon>Pseudomonadati</taxon>
        <taxon>Pseudomonadota</taxon>
        <taxon>Betaproteobacteria</taxon>
        <taxon>Neisseriales</taxon>
        <taxon>Neisseriaceae</taxon>
        <taxon>Neisseria</taxon>
    </lineage>
</organism>
<name>A0A9X9HXV3_NEISU</name>
<feature type="compositionally biased region" description="Polar residues" evidence="1">
    <location>
        <begin position="441"/>
        <end position="451"/>
    </location>
</feature>
<protein>
    <recommendedName>
        <fullName evidence="4">Cell wall anchor protein</fullName>
    </recommendedName>
</protein>
<feature type="compositionally biased region" description="Polar residues" evidence="1">
    <location>
        <begin position="326"/>
        <end position="336"/>
    </location>
</feature>
<accession>A0A9X9HXV3</accession>
<feature type="compositionally biased region" description="Low complexity" evidence="1">
    <location>
        <begin position="382"/>
        <end position="399"/>
    </location>
</feature>
<reference evidence="2" key="1">
    <citation type="submission" date="2021-04" db="EMBL/GenBank/DDBJ databases">
        <title>Characterizing Neisseria spp. as novel respiratory pathobionts in bronchiectasis.</title>
        <authorList>
            <person name="Li L."/>
            <person name="Mac Aogain M."/>
            <person name="Xu T."/>
            <person name="Jaggi T.K."/>
            <person name="Chan L.Y."/>
            <person name="Keir H.R."/>
            <person name="Dicker A.J."/>
            <person name="Qu J."/>
            <person name="Liu Y."/>
            <person name="Chen H.S."/>
            <person name="Koh M.S."/>
            <person name="Ong T.H."/>
            <person name="Lim A.Y.H."/>
            <person name="Abisheganaden J."/>
            <person name="Low T.B."/>
            <person name="Oliver B.G."/>
            <person name="Tan N.S."/>
            <person name="Fang M."/>
            <person name="Chalmers J.D."/>
            <person name="Chotirmall S.H."/>
        </authorList>
    </citation>
    <scope>NUCLEOTIDE SEQUENCE</scope>
    <source>
        <strain evidence="2">TT0073</strain>
    </source>
</reference>
<evidence type="ECO:0000313" key="3">
    <source>
        <dbReference type="Proteomes" id="UP001057305"/>
    </source>
</evidence>
<feature type="region of interest" description="Disordered" evidence="1">
    <location>
        <begin position="249"/>
        <end position="645"/>
    </location>
</feature>
<evidence type="ECO:0008006" key="4">
    <source>
        <dbReference type="Google" id="ProtNLM"/>
    </source>
</evidence>
<gene>
    <name evidence="2" type="ORF">KCG56_10920</name>
</gene>
<feature type="compositionally biased region" description="Basic and acidic residues" evidence="1">
    <location>
        <begin position="470"/>
        <end position="488"/>
    </location>
</feature>
<dbReference type="Proteomes" id="UP001057305">
    <property type="component" value="Chromosome"/>
</dbReference>
<proteinExistence type="predicted"/>
<feature type="compositionally biased region" description="Low complexity" evidence="1">
    <location>
        <begin position="161"/>
        <end position="173"/>
    </location>
</feature>
<feature type="region of interest" description="Disordered" evidence="1">
    <location>
        <begin position="161"/>
        <end position="236"/>
    </location>
</feature>
<dbReference type="AlphaFoldDB" id="A0A9X9HXV3"/>
<evidence type="ECO:0000313" key="2">
    <source>
        <dbReference type="EMBL" id="UTG71828.1"/>
    </source>
</evidence>
<feature type="compositionally biased region" description="Basic and acidic residues" evidence="1">
    <location>
        <begin position="582"/>
        <end position="600"/>
    </location>
</feature>
<feature type="compositionally biased region" description="Polar residues" evidence="1">
    <location>
        <begin position="553"/>
        <end position="563"/>
    </location>
</feature>
<evidence type="ECO:0000256" key="1">
    <source>
        <dbReference type="SAM" id="MobiDB-lite"/>
    </source>
</evidence>
<dbReference type="RefSeq" id="WP_254321427.1">
    <property type="nucleotide sequence ID" value="NZ_CP073116.1"/>
</dbReference>
<dbReference type="EMBL" id="CP073116">
    <property type="protein sequence ID" value="UTG71828.1"/>
    <property type="molecule type" value="Genomic_DNA"/>
</dbReference>